<feature type="non-terminal residue" evidence="2">
    <location>
        <position position="27"/>
    </location>
</feature>
<reference evidence="2 3" key="1">
    <citation type="journal article" date="2018" name="Front. Plant Sci.">
        <title>Red Clover (Trifolium pratense) and Zigzag Clover (T. medium) - A Picture of Genomic Similarities and Differences.</title>
        <authorList>
            <person name="Dluhosova J."/>
            <person name="Istvanek J."/>
            <person name="Nedelnik J."/>
            <person name="Repkova J."/>
        </authorList>
    </citation>
    <scope>NUCLEOTIDE SEQUENCE [LARGE SCALE GENOMIC DNA]</scope>
    <source>
        <strain evidence="3">cv. 10/8</strain>
        <tissue evidence="2">Leaf</tissue>
    </source>
</reference>
<protein>
    <submittedName>
        <fullName evidence="2">Uncharacterized protein</fullName>
    </submittedName>
</protein>
<evidence type="ECO:0000313" key="2">
    <source>
        <dbReference type="EMBL" id="MCI60041.1"/>
    </source>
</evidence>
<dbReference type="Proteomes" id="UP000265520">
    <property type="component" value="Unassembled WGS sequence"/>
</dbReference>
<keyword evidence="3" id="KW-1185">Reference proteome</keyword>
<name>A0A392TFZ7_9FABA</name>
<proteinExistence type="predicted"/>
<evidence type="ECO:0000256" key="1">
    <source>
        <dbReference type="SAM" id="MobiDB-lite"/>
    </source>
</evidence>
<organism evidence="2 3">
    <name type="scientific">Trifolium medium</name>
    <dbReference type="NCBI Taxonomy" id="97028"/>
    <lineage>
        <taxon>Eukaryota</taxon>
        <taxon>Viridiplantae</taxon>
        <taxon>Streptophyta</taxon>
        <taxon>Embryophyta</taxon>
        <taxon>Tracheophyta</taxon>
        <taxon>Spermatophyta</taxon>
        <taxon>Magnoliopsida</taxon>
        <taxon>eudicotyledons</taxon>
        <taxon>Gunneridae</taxon>
        <taxon>Pentapetalae</taxon>
        <taxon>rosids</taxon>
        <taxon>fabids</taxon>
        <taxon>Fabales</taxon>
        <taxon>Fabaceae</taxon>
        <taxon>Papilionoideae</taxon>
        <taxon>50 kb inversion clade</taxon>
        <taxon>NPAAA clade</taxon>
        <taxon>Hologalegina</taxon>
        <taxon>IRL clade</taxon>
        <taxon>Trifolieae</taxon>
        <taxon>Trifolium</taxon>
    </lineage>
</organism>
<accession>A0A392TFZ7</accession>
<comment type="caution">
    <text evidence="2">The sequence shown here is derived from an EMBL/GenBank/DDBJ whole genome shotgun (WGS) entry which is preliminary data.</text>
</comment>
<feature type="region of interest" description="Disordered" evidence="1">
    <location>
        <begin position="1"/>
        <end position="27"/>
    </location>
</feature>
<evidence type="ECO:0000313" key="3">
    <source>
        <dbReference type="Proteomes" id="UP000265520"/>
    </source>
</evidence>
<dbReference type="EMBL" id="LXQA010574332">
    <property type="protein sequence ID" value="MCI60041.1"/>
    <property type="molecule type" value="Genomic_DNA"/>
</dbReference>
<feature type="compositionally biased region" description="Basic and acidic residues" evidence="1">
    <location>
        <begin position="1"/>
        <end position="11"/>
    </location>
</feature>
<dbReference type="AlphaFoldDB" id="A0A392TFZ7"/>
<sequence>MKDTFTERFIDVESDGGTAGRDRENSG</sequence>